<gene>
    <name evidence="1" type="ORF">I2H31_20595</name>
</gene>
<accession>A0ABS0I977</accession>
<evidence type="ECO:0008006" key="3">
    <source>
        <dbReference type="Google" id="ProtNLM"/>
    </source>
</evidence>
<dbReference type="Gene3D" id="2.40.160.60">
    <property type="entry name" value="Outer membrane protein transport protein (OMPP1/FadL/TodX)"/>
    <property type="match status" value="1"/>
</dbReference>
<dbReference type="Proteomes" id="UP000618931">
    <property type="component" value="Unassembled WGS sequence"/>
</dbReference>
<evidence type="ECO:0000313" key="1">
    <source>
        <dbReference type="EMBL" id="MBF9223516.1"/>
    </source>
</evidence>
<sequence length="447" mass="47573">MLSNKEMGRTGLGLALVGSMVLLAGGAQAQGLGNSPYSRIGLGEFNANTGGVRQMGMGGVGLAAPNAVNVNELNPALLYYTNRTTFEAGFNGQYKTVKNAAASSRSGSGTLGYLALSVPLSSKWGAAVGLKPLSAVDYESNILQDVVNTPANQPAQSLKQYRGEGGLSEAYLGQGVRITKALTVGLTASYVFGVIDETTATTVVTADNSANSVKVVERQHTRYSDFAFRAGAHYRQKVAKELTLNLGGVYSFGHTLNGQQANTQERENTDGTLSSAPITISDGRGSAYVPTLAQVGISLDNEKNWSVNLDVAQQQWSKFRNFNSTGPALSNTLRFGLGGEIAPDPGSVDHYFQRVAYRAGISIGQMPYQIGGKTLYDRAVSWGFGFPLPTASTLESTTISLAFTYGVRGNTEVLNSTLGTSNVQESYIRGQLGITLNNRWFIKRRLQ</sequence>
<name>A0ABS0I977_9BACT</name>
<reference evidence="1 2" key="1">
    <citation type="submission" date="2020-11" db="EMBL/GenBank/DDBJ databases">
        <authorList>
            <person name="Kim M.K."/>
        </authorList>
    </citation>
    <scope>NUCLEOTIDE SEQUENCE [LARGE SCALE GENOMIC DNA]</scope>
    <source>
        <strain evidence="1 2">BT662</strain>
    </source>
</reference>
<evidence type="ECO:0000313" key="2">
    <source>
        <dbReference type="Proteomes" id="UP000618931"/>
    </source>
</evidence>
<dbReference type="EMBL" id="JADQDM010000015">
    <property type="protein sequence ID" value="MBF9223516.1"/>
    <property type="molecule type" value="Genomic_DNA"/>
</dbReference>
<organism evidence="1 2">
    <name type="scientific">Hymenobacter ruricola</name>
    <dbReference type="NCBI Taxonomy" id="2791023"/>
    <lineage>
        <taxon>Bacteria</taxon>
        <taxon>Pseudomonadati</taxon>
        <taxon>Bacteroidota</taxon>
        <taxon>Cytophagia</taxon>
        <taxon>Cytophagales</taxon>
        <taxon>Hymenobacteraceae</taxon>
        <taxon>Hymenobacter</taxon>
    </lineage>
</organism>
<protein>
    <recommendedName>
        <fullName evidence="3">Long-chain fatty acid transport protein</fullName>
    </recommendedName>
</protein>
<comment type="caution">
    <text evidence="1">The sequence shown here is derived from an EMBL/GenBank/DDBJ whole genome shotgun (WGS) entry which is preliminary data.</text>
</comment>
<keyword evidence="2" id="KW-1185">Reference proteome</keyword>
<dbReference type="SUPFAM" id="SSF56935">
    <property type="entry name" value="Porins"/>
    <property type="match status" value="1"/>
</dbReference>
<proteinExistence type="predicted"/>
<dbReference type="RefSeq" id="WP_196294943.1">
    <property type="nucleotide sequence ID" value="NZ_JADQDM010000015.1"/>
</dbReference>